<sequence length="228" mass="25490">MLSILIASALQGLPTNLSVDFSGMPLLRTDAPASYRVLSHSVTLELVKGEVIVNSTTLYKNGPEARTLTLTLPRRRFGDSDSGAADFAIAGTWDRLAIPFRALTEKGSTKTEGSHTLYRSDLGAQVKMAPNATHALKIAYKTPVGICGYERKQRIVGYQFEGSGRIEQLNFSFKYTQQEVFNLPDPRPEWPWQIGTKGAYIRREPFDLIDRFVYFTFYPGGFRPTDGR</sequence>
<organism evidence="1 2">
    <name type="scientific">Candidatus Nitrosymbiomonas proteolyticus</name>
    <dbReference type="NCBI Taxonomy" id="2608984"/>
    <lineage>
        <taxon>Bacteria</taxon>
        <taxon>Bacillati</taxon>
        <taxon>Armatimonadota</taxon>
        <taxon>Armatimonadota incertae sedis</taxon>
        <taxon>Candidatus Nitrosymbiomonas</taxon>
    </lineage>
</organism>
<gene>
    <name evidence="1" type="ORF">NPRO_07480</name>
</gene>
<dbReference type="AlphaFoldDB" id="A0A809R6E9"/>
<dbReference type="KEGG" id="npy:NPRO_07480"/>
<dbReference type="Proteomes" id="UP000662873">
    <property type="component" value="Chromosome"/>
</dbReference>
<protein>
    <submittedName>
        <fullName evidence="1">Uncharacterized protein</fullName>
    </submittedName>
</protein>
<dbReference type="EMBL" id="AP021858">
    <property type="protein sequence ID" value="BBO23153.1"/>
    <property type="molecule type" value="Genomic_DNA"/>
</dbReference>
<proteinExistence type="predicted"/>
<accession>A0A809R6E9</accession>
<evidence type="ECO:0000313" key="2">
    <source>
        <dbReference type="Proteomes" id="UP000662873"/>
    </source>
</evidence>
<name>A0A809R6E9_9BACT</name>
<reference evidence="1" key="1">
    <citation type="journal article" name="DNA Res.">
        <title>The physiological potential of anammox bacteria as revealed by their core genome structure.</title>
        <authorList>
            <person name="Okubo T."/>
            <person name="Toyoda A."/>
            <person name="Fukuhara K."/>
            <person name="Uchiyama I."/>
            <person name="Harigaya Y."/>
            <person name="Kuroiwa M."/>
            <person name="Suzuki T."/>
            <person name="Murakami Y."/>
            <person name="Suwa Y."/>
            <person name="Takami H."/>
        </authorList>
    </citation>
    <scope>NUCLEOTIDE SEQUENCE</scope>
    <source>
        <strain evidence="1">317325-2</strain>
    </source>
</reference>
<evidence type="ECO:0000313" key="1">
    <source>
        <dbReference type="EMBL" id="BBO23153.1"/>
    </source>
</evidence>